<comment type="caution">
    <text evidence="2">The sequence shown here is derived from an EMBL/GenBank/DDBJ whole genome shotgun (WGS) entry which is preliminary data.</text>
</comment>
<dbReference type="EMBL" id="JBDJPC010000002">
    <property type="protein sequence ID" value="KAL1513727.1"/>
    <property type="molecule type" value="Genomic_DNA"/>
</dbReference>
<proteinExistence type="predicted"/>
<organism evidence="2 3">
    <name type="scientific">Hypothenemus hampei</name>
    <name type="common">Coffee berry borer</name>
    <dbReference type="NCBI Taxonomy" id="57062"/>
    <lineage>
        <taxon>Eukaryota</taxon>
        <taxon>Metazoa</taxon>
        <taxon>Ecdysozoa</taxon>
        <taxon>Arthropoda</taxon>
        <taxon>Hexapoda</taxon>
        <taxon>Insecta</taxon>
        <taxon>Pterygota</taxon>
        <taxon>Neoptera</taxon>
        <taxon>Endopterygota</taxon>
        <taxon>Coleoptera</taxon>
        <taxon>Polyphaga</taxon>
        <taxon>Cucujiformia</taxon>
        <taxon>Curculionidae</taxon>
        <taxon>Scolytinae</taxon>
        <taxon>Hypothenemus</taxon>
    </lineage>
</organism>
<name>A0ABD1FB66_HYPHA</name>
<keyword evidence="1" id="KW-0812">Transmembrane</keyword>
<sequence>MNNSEEDSEICVAATIAIVMCSSLNIKRLGRRQRTLWTRKWLQRRTQGKRILQMLNAKLRIEDHPSYRNFLRLSSSLFEKVLQTIEKDITKIDTVMRESISARNRHGFQ</sequence>
<feature type="transmembrane region" description="Helical" evidence="1">
    <location>
        <begin position="12"/>
        <end position="30"/>
    </location>
</feature>
<gene>
    <name evidence="2" type="ORF">ABEB36_003099</name>
</gene>
<evidence type="ECO:0000256" key="1">
    <source>
        <dbReference type="SAM" id="Phobius"/>
    </source>
</evidence>
<reference evidence="2 3" key="1">
    <citation type="submission" date="2024-05" db="EMBL/GenBank/DDBJ databases">
        <title>Genetic variation in Jamaican populations of the coffee berry borer (Hypothenemus hampei).</title>
        <authorList>
            <person name="Errbii M."/>
            <person name="Myrie A."/>
        </authorList>
    </citation>
    <scope>NUCLEOTIDE SEQUENCE [LARGE SCALE GENOMIC DNA]</scope>
    <source>
        <strain evidence="2">JA-Hopewell-2020-01-JO</strain>
        <tissue evidence="2">Whole body</tissue>
    </source>
</reference>
<keyword evidence="3" id="KW-1185">Reference proteome</keyword>
<dbReference type="Proteomes" id="UP001566132">
    <property type="component" value="Unassembled WGS sequence"/>
</dbReference>
<keyword evidence="1" id="KW-1133">Transmembrane helix</keyword>
<protein>
    <submittedName>
        <fullName evidence="2">Uncharacterized protein</fullName>
    </submittedName>
</protein>
<dbReference type="AlphaFoldDB" id="A0ABD1FB66"/>
<accession>A0ABD1FB66</accession>
<evidence type="ECO:0000313" key="2">
    <source>
        <dbReference type="EMBL" id="KAL1513727.1"/>
    </source>
</evidence>
<evidence type="ECO:0000313" key="3">
    <source>
        <dbReference type="Proteomes" id="UP001566132"/>
    </source>
</evidence>
<keyword evidence="1" id="KW-0472">Membrane</keyword>